<sequence length="305" mass="34182">MNNDDLHRVFPGIDYTPLNAQYPDCINTKPSQNNVTRDVAVLSQLTKEIRLYGTDCNQTEMVLHAIDRLELTDVKVWLGVWLGPNDTTNDRQLHQMYSLLDDHGADPFAGVIIGNEVLFREDLTSTELAEVLADVKSNLTERDLDLPLATSDLGDNWTQQLASEVDIVMANIHPFFAGVTADEAAAWTWNFWTTKDVVLTEGTNKKNYISEVGWPSAGGKSCGSASSCTEGSVAGIDEMNTFMEHWVCQSLTNGTAYFWFEAFDEPWKIQFNEDGKEWEDKWGLMDVNRNLKDGVKIPDCDGRTA</sequence>
<evidence type="ECO:0000256" key="11">
    <source>
        <dbReference type="ARBA" id="ARBA00023316"/>
    </source>
</evidence>
<evidence type="ECO:0000256" key="14">
    <source>
        <dbReference type="ARBA" id="ARBA00042373"/>
    </source>
</evidence>
<keyword evidence="8" id="KW-0472">Membrane</keyword>
<keyword evidence="12" id="KW-0624">Polysaccharide degradation</keyword>
<protein>
    <recommendedName>
        <fullName evidence="4">glucan endo-1,3-beta-D-glucosidase</fullName>
        <ecNumber evidence="4">3.2.1.39</ecNumber>
    </recommendedName>
    <alternativeName>
        <fullName evidence="15">Endo-1,3-beta-glucanase btgC</fullName>
    </alternativeName>
    <alternativeName>
        <fullName evidence="14">Laminarinase btgC</fullName>
    </alternativeName>
</protein>
<keyword evidence="11" id="KW-0961">Cell wall biogenesis/degradation</keyword>
<comment type="similarity">
    <text evidence="3">Belongs to the glycosyl hydrolase 17 family.</text>
</comment>
<accession>A0A6A6NQE2</accession>
<dbReference type="OrthoDB" id="68336at2759"/>
<reference evidence="16" key="1">
    <citation type="journal article" date="2020" name="Stud. Mycol.">
        <title>101 Dothideomycetes genomes: a test case for predicting lifestyles and emergence of pathogens.</title>
        <authorList>
            <person name="Haridas S."/>
            <person name="Albert R."/>
            <person name="Binder M."/>
            <person name="Bloem J."/>
            <person name="Labutti K."/>
            <person name="Salamov A."/>
            <person name="Andreopoulos B."/>
            <person name="Baker S."/>
            <person name="Barry K."/>
            <person name="Bills G."/>
            <person name="Bluhm B."/>
            <person name="Cannon C."/>
            <person name="Castanera R."/>
            <person name="Culley D."/>
            <person name="Daum C."/>
            <person name="Ezra D."/>
            <person name="Gonzalez J."/>
            <person name="Henrissat B."/>
            <person name="Kuo A."/>
            <person name="Liang C."/>
            <person name="Lipzen A."/>
            <person name="Lutzoni F."/>
            <person name="Magnuson J."/>
            <person name="Mondo S."/>
            <person name="Nolan M."/>
            <person name="Ohm R."/>
            <person name="Pangilinan J."/>
            <person name="Park H.-J."/>
            <person name="Ramirez L."/>
            <person name="Alfaro M."/>
            <person name="Sun H."/>
            <person name="Tritt A."/>
            <person name="Yoshinaga Y."/>
            <person name="Zwiers L.-H."/>
            <person name="Turgeon B."/>
            <person name="Goodwin S."/>
            <person name="Spatafora J."/>
            <person name="Crous P."/>
            <person name="Grigoriev I."/>
        </authorList>
    </citation>
    <scope>NUCLEOTIDE SEQUENCE</scope>
    <source>
        <strain evidence="16">ATCC 16933</strain>
    </source>
</reference>
<comment type="subcellular location">
    <subcellularLocation>
        <location evidence="2">Cell membrane</location>
        <topology evidence="2">Single-pass type II membrane protein</topology>
    </subcellularLocation>
</comment>
<evidence type="ECO:0000256" key="7">
    <source>
        <dbReference type="ARBA" id="ARBA00022968"/>
    </source>
</evidence>
<dbReference type="PANTHER" id="PTHR16631">
    <property type="entry name" value="GLUCAN 1,3-BETA-GLUCOSIDASE"/>
    <property type="match status" value="1"/>
</dbReference>
<keyword evidence="7" id="KW-0735">Signal-anchor</keyword>
<evidence type="ECO:0000256" key="1">
    <source>
        <dbReference type="ARBA" id="ARBA00000382"/>
    </source>
</evidence>
<dbReference type="GO" id="GO:0042973">
    <property type="term" value="F:glucan endo-1,3-beta-D-glucosidase activity"/>
    <property type="evidence" value="ECO:0007669"/>
    <property type="project" value="UniProtKB-EC"/>
</dbReference>
<dbReference type="GO" id="GO:0005576">
    <property type="term" value="C:extracellular region"/>
    <property type="evidence" value="ECO:0007669"/>
    <property type="project" value="TreeGrafter"/>
</dbReference>
<dbReference type="SUPFAM" id="SSF51445">
    <property type="entry name" value="(Trans)glycosidases"/>
    <property type="match status" value="1"/>
</dbReference>
<dbReference type="AlphaFoldDB" id="A0A6A6NQE2"/>
<dbReference type="GO" id="GO:0000272">
    <property type="term" value="P:polysaccharide catabolic process"/>
    <property type="evidence" value="ECO:0007669"/>
    <property type="project" value="UniProtKB-KW"/>
</dbReference>
<organism evidence="16 17">
    <name type="scientific">Lineolata rhizophorae</name>
    <dbReference type="NCBI Taxonomy" id="578093"/>
    <lineage>
        <taxon>Eukaryota</taxon>
        <taxon>Fungi</taxon>
        <taxon>Dikarya</taxon>
        <taxon>Ascomycota</taxon>
        <taxon>Pezizomycotina</taxon>
        <taxon>Dothideomycetes</taxon>
        <taxon>Dothideomycetes incertae sedis</taxon>
        <taxon>Lineolatales</taxon>
        <taxon>Lineolataceae</taxon>
        <taxon>Lineolata</taxon>
    </lineage>
</organism>
<dbReference type="GO" id="GO:0009277">
    <property type="term" value="C:fungal-type cell wall"/>
    <property type="evidence" value="ECO:0007669"/>
    <property type="project" value="TreeGrafter"/>
</dbReference>
<evidence type="ECO:0000256" key="6">
    <source>
        <dbReference type="ARBA" id="ARBA00022801"/>
    </source>
</evidence>
<dbReference type="InterPro" id="IPR050732">
    <property type="entry name" value="Beta-glucan_modifiers"/>
</dbReference>
<evidence type="ECO:0000256" key="4">
    <source>
        <dbReference type="ARBA" id="ARBA00012780"/>
    </source>
</evidence>
<dbReference type="GO" id="GO:0071555">
    <property type="term" value="P:cell wall organization"/>
    <property type="evidence" value="ECO:0007669"/>
    <property type="project" value="UniProtKB-KW"/>
</dbReference>
<evidence type="ECO:0000256" key="9">
    <source>
        <dbReference type="ARBA" id="ARBA00023180"/>
    </source>
</evidence>
<evidence type="ECO:0000313" key="16">
    <source>
        <dbReference type="EMBL" id="KAF2453995.1"/>
    </source>
</evidence>
<dbReference type="InterPro" id="IPR017853">
    <property type="entry name" value="GH"/>
</dbReference>
<dbReference type="Gene3D" id="3.20.20.80">
    <property type="entry name" value="Glycosidases"/>
    <property type="match status" value="1"/>
</dbReference>
<dbReference type="GO" id="GO:0005886">
    <property type="term" value="C:plasma membrane"/>
    <property type="evidence" value="ECO:0007669"/>
    <property type="project" value="UniProtKB-SubCell"/>
</dbReference>
<keyword evidence="7" id="KW-0812">Transmembrane</keyword>
<keyword evidence="9" id="KW-0325">Glycoprotein</keyword>
<evidence type="ECO:0000256" key="3">
    <source>
        <dbReference type="ARBA" id="ARBA00008773"/>
    </source>
</evidence>
<keyword evidence="6 16" id="KW-0378">Hydrolase</keyword>
<evidence type="ECO:0000256" key="13">
    <source>
        <dbReference type="ARBA" id="ARBA00037649"/>
    </source>
</evidence>
<gene>
    <name evidence="16" type="ORF">BDY21DRAFT_292247</name>
</gene>
<dbReference type="PANTHER" id="PTHR16631:SF17">
    <property type="entry name" value="GLUCAN ENDO-1,3-BETA-GLUCOSIDASE BTGC"/>
    <property type="match status" value="1"/>
</dbReference>
<evidence type="ECO:0000256" key="2">
    <source>
        <dbReference type="ARBA" id="ARBA00004401"/>
    </source>
</evidence>
<comment type="catalytic activity">
    <reaction evidence="1">
        <text>Hydrolysis of (1-&gt;3)-beta-D-glucosidic linkages in (1-&gt;3)-beta-D-glucans.</text>
        <dbReference type="EC" id="3.2.1.39"/>
    </reaction>
</comment>
<keyword evidence="5" id="KW-1003">Cell membrane</keyword>
<evidence type="ECO:0000256" key="12">
    <source>
        <dbReference type="ARBA" id="ARBA00023326"/>
    </source>
</evidence>
<dbReference type="Proteomes" id="UP000799766">
    <property type="component" value="Unassembled WGS sequence"/>
</dbReference>
<evidence type="ECO:0000256" key="5">
    <source>
        <dbReference type="ARBA" id="ARBA00022475"/>
    </source>
</evidence>
<dbReference type="FunFam" id="3.20.20.80:FF:000151">
    <property type="entry name" value="Glucan endo-1,3-beta-glucosidase btgC"/>
    <property type="match status" value="1"/>
</dbReference>
<dbReference type="EC" id="3.2.1.39" evidence="4"/>
<evidence type="ECO:0000256" key="15">
    <source>
        <dbReference type="ARBA" id="ARBA00043078"/>
    </source>
</evidence>
<evidence type="ECO:0000256" key="8">
    <source>
        <dbReference type="ARBA" id="ARBA00023136"/>
    </source>
</evidence>
<keyword evidence="10" id="KW-0119">Carbohydrate metabolism</keyword>
<evidence type="ECO:0000256" key="10">
    <source>
        <dbReference type="ARBA" id="ARBA00023277"/>
    </source>
</evidence>
<dbReference type="EMBL" id="MU001694">
    <property type="protein sequence ID" value="KAF2453995.1"/>
    <property type="molecule type" value="Genomic_DNA"/>
</dbReference>
<proteinExistence type="inferred from homology"/>
<keyword evidence="17" id="KW-1185">Reference proteome</keyword>
<name>A0A6A6NQE2_9PEZI</name>
<evidence type="ECO:0000313" key="17">
    <source>
        <dbReference type="Proteomes" id="UP000799766"/>
    </source>
</evidence>
<dbReference type="GO" id="GO:0009986">
    <property type="term" value="C:cell surface"/>
    <property type="evidence" value="ECO:0007669"/>
    <property type="project" value="TreeGrafter"/>
</dbReference>
<comment type="function">
    <text evidence="13">Glucanases play a role in cell expansion during growth, in cell-cell fusion during mating, and in spore release during sporulation. This enzyme may be involved in beta-glucan degradation. Active on laminarin and lichenan.</text>
</comment>